<comment type="subcellular location">
    <subcellularLocation>
        <location evidence="6">Cytoplasm</location>
    </subcellularLocation>
</comment>
<dbReference type="GO" id="GO:0005840">
    <property type="term" value="C:ribosome"/>
    <property type="evidence" value="ECO:0007669"/>
    <property type="project" value="UniProtKB-KW"/>
</dbReference>
<proteinExistence type="inferred from homology"/>
<dbReference type="EMBL" id="CP089291">
    <property type="protein sequence ID" value="UOF88915.1"/>
    <property type="molecule type" value="Genomic_DNA"/>
</dbReference>
<dbReference type="InterPro" id="IPR029063">
    <property type="entry name" value="SAM-dependent_MTases_sf"/>
</dbReference>
<dbReference type="NCBIfam" id="TIGR00406">
    <property type="entry name" value="prmA"/>
    <property type="match status" value="1"/>
</dbReference>
<keyword evidence="7" id="KW-0689">Ribosomal protein</keyword>
<dbReference type="SUPFAM" id="SSF53335">
    <property type="entry name" value="S-adenosyl-L-methionine-dependent methyltransferases"/>
    <property type="match status" value="1"/>
</dbReference>
<dbReference type="HAMAP" id="MF_00735">
    <property type="entry name" value="Methyltr_PrmA"/>
    <property type="match status" value="1"/>
</dbReference>
<feature type="binding site" evidence="6">
    <location>
        <position position="163"/>
    </location>
    <ligand>
        <name>S-adenosyl-L-methionine</name>
        <dbReference type="ChEBI" id="CHEBI:59789"/>
    </ligand>
</feature>
<evidence type="ECO:0000256" key="3">
    <source>
        <dbReference type="ARBA" id="ARBA00022603"/>
    </source>
</evidence>
<dbReference type="GO" id="GO:0008168">
    <property type="term" value="F:methyltransferase activity"/>
    <property type="evidence" value="ECO:0007669"/>
    <property type="project" value="UniProtKB-KW"/>
</dbReference>
<evidence type="ECO:0000256" key="4">
    <source>
        <dbReference type="ARBA" id="ARBA00022679"/>
    </source>
</evidence>
<evidence type="ECO:0000256" key="2">
    <source>
        <dbReference type="ARBA" id="ARBA00022490"/>
    </source>
</evidence>
<reference evidence="7" key="1">
    <citation type="submission" date="2021-12" db="EMBL/GenBank/DDBJ databases">
        <title>Alicyclobacillaceae gen. nov., sp. nov., isolated from chalcocite enrichment system.</title>
        <authorList>
            <person name="Jiang Z."/>
        </authorList>
    </citation>
    <scope>NUCLEOTIDE SEQUENCE</scope>
    <source>
        <strain evidence="7">MYW30-H2</strain>
    </source>
</reference>
<keyword evidence="5 6" id="KW-0949">S-adenosyl-L-methionine</keyword>
<feature type="binding site" evidence="6">
    <location>
        <position position="206"/>
    </location>
    <ligand>
        <name>S-adenosyl-L-methionine</name>
        <dbReference type="ChEBI" id="CHEBI:59789"/>
    </ligand>
</feature>
<evidence type="ECO:0000313" key="8">
    <source>
        <dbReference type="Proteomes" id="UP000830167"/>
    </source>
</evidence>
<dbReference type="PANTHER" id="PTHR43648">
    <property type="entry name" value="ELECTRON TRANSFER FLAVOPROTEIN BETA SUBUNIT LYSINE METHYLTRANSFERASE"/>
    <property type="match status" value="1"/>
</dbReference>
<sequence length="312" mass="33874">MMYYELTCLVSHEASEAVVELLHRFGAAGVSIEDSSWGVEPLPDRYGELYAMEELDLPAEGVRIKAYIAAGDYHDALATAIAEEIRALQSYGLEPGAATVSVASLDEEDWAHGWKQFYKPVQVSERLLIVPSWEMESISVPEHLEVIQIEPGMAFGTGTHATTVLCMRLLEQALRGGEKVIDVGCGTAILSIAAAKLGASRVLACDLDSVAVEVAQDNVKKNAVDDRIHVQQGNLLHGVTWQADVVVANILAEIVLQLTQAAYDHLLPGGWFISSGIIEQYADDVEARLQAVGFSVVEKKTQGDWVAFLAQK</sequence>
<comment type="function">
    <text evidence="6">Methylates ribosomal protein L11.</text>
</comment>
<dbReference type="PIRSF" id="PIRSF000401">
    <property type="entry name" value="RPL11_MTase"/>
    <property type="match status" value="1"/>
</dbReference>
<evidence type="ECO:0000256" key="1">
    <source>
        <dbReference type="ARBA" id="ARBA00009741"/>
    </source>
</evidence>
<gene>
    <name evidence="6 7" type="primary">prmA</name>
    <name evidence="7" type="ORF">LSG31_13330</name>
</gene>
<dbReference type="Gene3D" id="3.40.50.150">
    <property type="entry name" value="Vaccinia Virus protein VP39"/>
    <property type="match status" value="1"/>
</dbReference>
<comment type="catalytic activity">
    <reaction evidence="6">
        <text>L-lysyl-[protein] + 3 S-adenosyl-L-methionine = N(6),N(6),N(6)-trimethyl-L-lysyl-[protein] + 3 S-adenosyl-L-homocysteine + 3 H(+)</text>
        <dbReference type="Rhea" id="RHEA:54192"/>
        <dbReference type="Rhea" id="RHEA-COMP:9752"/>
        <dbReference type="Rhea" id="RHEA-COMP:13826"/>
        <dbReference type="ChEBI" id="CHEBI:15378"/>
        <dbReference type="ChEBI" id="CHEBI:29969"/>
        <dbReference type="ChEBI" id="CHEBI:57856"/>
        <dbReference type="ChEBI" id="CHEBI:59789"/>
        <dbReference type="ChEBI" id="CHEBI:61961"/>
    </reaction>
</comment>
<keyword evidence="7" id="KW-0687">Ribonucleoprotein</keyword>
<evidence type="ECO:0000313" key="7">
    <source>
        <dbReference type="EMBL" id="UOF88915.1"/>
    </source>
</evidence>
<name>A0ABY4CEG0_9BACL</name>
<dbReference type="RefSeq" id="WP_347435596.1">
    <property type="nucleotide sequence ID" value="NZ_CP089291.1"/>
</dbReference>
<comment type="similarity">
    <text evidence="1 6">Belongs to the methyltransferase superfamily. PrmA family.</text>
</comment>
<keyword evidence="8" id="KW-1185">Reference proteome</keyword>
<dbReference type="InterPro" id="IPR004498">
    <property type="entry name" value="Ribosomal_PrmA_MeTrfase"/>
</dbReference>
<feature type="binding site" evidence="6">
    <location>
        <position position="249"/>
    </location>
    <ligand>
        <name>S-adenosyl-L-methionine</name>
        <dbReference type="ChEBI" id="CHEBI:59789"/>
    </ligand>
</feature>
<organism evidence="7 8">
    <name type="scientific">Fodinisporobacter ferrooxydans</name>
    <dbReference type="NCBI Taxonomy" id="2901836"/>
    <lineage>
        <taxon>Bacteria</taxon>
        <taxon>Bacillati</taxon>
        <taxon>Bacillota</taxon>
        <taxon>Bacilli</taxon>
        <taxon>Bacillales</taxon>
        <taxon>Alicyclobacillaceae</taxon>
        <taxon>Fodinisporobacter</taxon>
    </lineage>
</organism>
<dbReference type="Proteomes" id="UP000830167">
    <property type="component" value="Chromosome"/>
</dbReference>
<protein>
    <recommendedName>
        <fullName evidence="6">Ribosomal protein L11 methyltransferase</fullName>
        <shortName evidence="6">L11 Mtase</shortName>
        <ecNumber evidence="6">2.1.1.-</ecNumber>
    </recommendedName>
</protein>
<evidence type="ECO:0000256" key="5">
    <source>
        <dbReference type="ARBA" id="ARBA00022691"/>
    </source>
</evidence>
<accession>A0ABY4CEG0</accession>
<dbReference type="CDD" id="cd02440">
    <property type="entry name" value="AdoMet_MTases"/>
    <property type="match status" value="1"/>
</dbReference>
<feature type="binding site" evidence="6">
    <location>
        <position position="184"/>
    </location>
    <ligand>
        <name>S-adenosyl-L-methionine</name>
        <dbReference type="ChEBI" id="CHEBI:59789"/>
    </ligand>
</feature>
<keyword evidence="3 6" id="KW-0489">Methyltransferase</keyword>
<dbReference type="EC" id="2.1.1.-" evidence="6"/>
<keyword evidence="2 6" id="KW-0963">Cytoplasm</keyword>
<dbReference type="GO" id="GO:0032259">
    <property type="term" value="P:methylation"/>
    <property type="evidence" value="ECO:0007669"/>
    <property type="project" value="UniProtKB-KW"/>
</dbReference>
<evidence type="ECO:0000256" key="6">
    <source>
        <dbReference type="HAMAP-Rule" id="MF_00735"/>
    </source>
</evidence>
<keyword evidence="4 6" id="KW-0808">Transferase</keyword>
<dbReference type="PANTHER" id="PTHR43648:SF1">
    <property type="entry name" value="ELECTRON TRANSFER FLAVOPROTEIN BETA SUBUNIT LYSINE METHYLTRANSFERASE"/>
    <property type="match status" value="1"/>
</dbReference>
<dbReference type="Pfam" id="PF06325">
    <property type="entry name" value="PrmA"/>
    <property type="match status" value="1"/>
</dbReference>
<dbReference type="InterPro" id="IPR050078">
    <property type="entry name" value="Ribosomal_L11_MeTrfase_PrmA"/>
</dbReference>